<dbReference type="EMBL" id="NIGF01000024">
    <property type="protein sequence ID" value="PQV62692.1"/>
    <property type="molecule type" value="Genomic_DNA"/>
</dbReference>
<evidence type="ECO:0000313" key="1">
    <source>
        <dbReference type="EMBL" id="PQV62692.1"/>
    </source>
</evidence>
<comment type="caution">
    <text evidence="1">The sequence shown here is derived from an EMBL/GenBank/DDBJ whole genome shotgun (WGS) entry which is preliminary data.</text>
</comment>
<sequence>MRNEEHISKIGENCIALRLIALTFDLKRGRMAQEHQRHNGEHLIAPVSPSTASQAPAPNVSSQLERAVTVQVGATIRHQKMEGFGESRDILSKIARRPQGLNA</sequence>
<dbReference type="InParanoid" id="A0A2S8SPG6"/>
<dbReference type="AlphaFoldDB" id="A0A2S8SPG6"/>
<reference evidence="1 2" key="1">
    <citation type="journal article" date="2018" name="Syst. Appl. Microbiol.">
        <title>Abditibacterium utsteinense sp. nov., the first cultivated member of candidate phylum FBP, isolated from ice-free Antarctic soil samples.</title>
        <authorList>
            <person name="Tahon G."/>
            <person name="Tytgat B."/>
            <person name="Lebbe L."/>
            <person name="Carlier A."/>
            <person name="Willems A."/>
        </authorList>
    </citation>
    <scope>NUCLEOTIDE SEQUENCE [LARGE SCALE GENOMIC DNA]</scope>
    <source>
        <strain evidence="1 2">LMG 29911</strain>
    </source>
</reference>
<proteinExistence type="predicted"/>
<name>A0A2S8SPG6_9BACT</name>
<dbReference type="Proteomes" id="UP000237684">
    <property type="component" value="Unassembled WGS sequence"/>
</dbReference>
<accession>A0A2S8SPG6</accession>
<keyword evidence="2" id="KW-1185">Reference proteome</keyword>
<organism evidence="1 2">
    <name type="scientific">Abditibacterium utsteinense</name>
    <dbReference type="NCBI Taxonomy" id="1960156"/>
    <lineage>
        <taxon>Bacteria</taxon>
        <taxon>Pseudomonadati</taxon>
        <taxon>Abditibacteriota</taxon>
        <taxon>Abditibacteriia</taxon>
        <taxon>Abditibacteriales</taxon>
        <taxon>Abditibacteriaceae</taxon>
        <taxon>Abditibacterium</taxon>
    </lineage>
</organism>
<gene>
    <name evidence="1" type="ORF">B1R32_1248</name>
</gene>
<protein>
    <submittedName>
        <fullName evidence="1">Uncharacterized protein</fullName>
    </submittedName>
</protein>
<evidence type="ECO:0000313" key="2">
    <source>
        <dbReference type="Proteomes" id="UP000237684"/>
    </source>
</evidence>